<name>A0A514D1T6_9VIRU</name>
<evidence type="ECO:0000256" key="1">
    <source>
        <dbReference type="ARBA" id="ARBA00012494"/>
    </source>
</evidence>
<evidence type="ECO:0000256" key="4">
    <source>
        <dbReference type="ARBA" id="ARBA00022695"/>
    </source>
</evidence>
<dbReference type="GO" id="GO:0046872">
    <property type="term" value="F:metal ion binding"/>
    <property type="evidence" value="ECO:0007669"/>
    <property type="project" value="UniProtKB-KW"/>
</dbReference>
<evidence type="ECO:0000256" key="9">
    <source>
        <dbReference type="PIRSR" id="PIRSR605093-1"/>
    </source>
</evidence>
<dbReference type="EMBL" id="MN033480">
    <property type="protein sequence ID" value="QDH87565.1"/>
    <property type="molecule type" value="Genomic_RNA"/>
</dbReference>
<keyword evidence="9" id="KW-0460">Magnesium</keyword>
<comment type="cofactor">
    <cofactor evidence="9">
        <name>Mg(2+)</name>
        <dbReference type="ChEBI" id="CHEBI:18420"/>
    </cofactor>
    <text evidence="9">Binds 2 Mg(2+) per subunit.</text>
</comment>
<organism evidence="11">
    <name type="scientific">Leviviridae sp</name>
    <dbReference type="NCBI Taxonomy" id="2027243"/>
    <lineage>
        <taxon>Viruses</taxon>
        <taxon>Riboviria</taxon>
        <taxon>Orthornavirae</taxon>
        <taxon>Lenarviricota</taxon>
        <taxon>Leviviricetes</taxon>
        <taxon>Norzivirales</taxon>
        <taxon>Fiersviridae</taxon>
    </lineage>
</organism>
<evidence type="ECO:0000256" key="8">
    <source>
        <dbReference type="ARBA" id="ARBA00048744"/>
    </source>
</evidence>
<evidence type="ECO:0000313" key="11">
    <source>
        <dbReference type="EMBL" id="QDH87565.1"/>
    </source>
</evidence>
<accession>A0A514D1T6</accession>
<comment type="catalytic activity">
    <reaction evidence="8">
        <text>RNA(n) + a ribonucleoside 5'-triphosphate = RNA(n+1) + diphosphate</text>
        <dbReference type="Rhea" id="RHEA:21248"/>
        <dbReference type="Rhea" id="RHEA-COMP:14527"/>
        <dbReference type="Rhea" id="RHEA-COMP:17342"/>
        <dbReference type="ChEBI" id="CHEBI:33019"/>
        <dbReference type="ChEBI" id="CHEBI:61557"/>
        <dbReference type="ChEBI" id="CHEBI:140395"/>
        <dbReference type="EC" id="2.7.7.48"/>
    </reaction>
</comment>
<feature type="domain" description="RdRp catalytic" evidence="10">
    <location>
        <begin position="297"/>
        <end position="435"/>
    </location>
</feature>
<feature type="binding site" evidence="9">
    <location>
        <position position="404"/>
    </location>
    <ligand>
        <name>Mg(2+)</name>
        <dbReference type="ChEBI" id="CHEBI:18420"/>
        <label>2</label>
    </ligand>
</feature>
<evidence type="ECO:0000256" key="5">
    <source>
        <dbReference type="ARBA" id="ARBA00022741"/>
    </source>
</evidence>
<reference evidence="11" key="1">
    <citation type="submission" date="2019-05" db="EMBL/GenBank/DDBJ databases">
        <title>Metatranscriptomic reconstruction reveals RNA viruses with the potential to shape carbon cycling in soil.</title>
        <authorList>
            <person name="Starr E.P."/>
            <person name="Nuccio E."/>
            <person name="Pett-Ridge J."/>
            <person name="Banfield J.F."/>
            <person name="Firestone M.K."/>
        </authorList>
    </citation>
    <scope>NUCLEOTIDE SEQUENCE</scope>
    <source>
        <strain evidence="11">H2_Bulk_35_scaffold_297</strain>
    </source>
</reference>
<feature type="binding site" evidence="9">
    <location>
        <position position="403"/>
    </location>
    <ligand>
        <name>Mg(2+)</name>
        <dbReference type="ChEBI" id="CHEBI:18420"/>
        <label>2</label>
    </ligand>
</feature>
<gene>
    <name evidence="11" type="ORF">H2Bulk35297_000003</name>
</gene>
<dbReference type="InterPro" id="IPR005093">
    <property type="entry name" value="RNArep_beta"/>
</dbReference>
<dbReference type="GO" id="GO:0000166">
    <property type="term" value="F:nucleotide binding"/>
    <property type="evidence" value="ECO:0007669"/>
    <property type="project" value="UniProtKB-KW"/>
</dbReference>
<protein>
    <recommendedName>
        <fullName evidence="1">RNA-directed RNA polymerase</fullName>
        <ecNumber evidence="1">2.7.7.48</ecNumber>
    </recommendedName>
    <alternativeName>
        <fullName evidence="7">RNA replicase beta chain</fullName>
    </alternativeName>
</protein>
<dbReference type="GO" id="GO:0039694">
    <property type="term" value="P:viral RNA genome replication"/>
    <property type="evidence" value="ECO:0007669"/>
    <property type="project" value="InterPro"/>
</dbReference>
<feature type="binding site" evidence="9">
    <location>
        <position position="312"/>
    </location>
    <ligand>
        <name>Mg(2+)</name>
        <dbReference type="ChEBI" id="CHEBI:18420"/>
        <label>2</label>
    </ligand>
</feature>
<proteinExistence type="predicted"/>
<dbReference type="GO" id="GO:0003968">
    <property type="term" value="F:RNA-directed RNA polymerase activity"/>
    <property type="evidence" value="ECO:0007669"/>
    <property type="project" value="UniProtKB-KW"/>
</dbReference>
<evidence type="ECO:0000256" key="2">
    <source>
        <dbReference type="ARBA" id="ARBA00022484"/>
    </source>
</evidence>
<keyword evidence="3" id="KW-0808">Transferase</keyword>
<dbReference type="Pfam" id="PF03431">
    <property type="entry name" value="RNA_replicase_B"/>
    <property type="match status" value="1"/>
</dbReference>
<dbReference type="EC" id="2.7.7.48" evidence="1"/>
<evidence type="ECO:0000259" key="10">
    <source>
        <dbReference type="PROSITE" id="PS50522"/>
    </source>
</evidence>
<dbReference type="SUPFAM" id="SSF56672">
    <property type="entry name" value="DNA/RNA polymerases"/>
    <property type="match status" value="1"/>
</dbReference>
<evidence type="ECO:0000256" key="3">
    <source>
        <dbReference type="ARBA" id="ARBA00022679"/>
    </source>
</evidence>
<keyword evidence="9" id="KW-0479">Metal-binding</keyword>
<keyword evidence="2 11" id="KW-0696">RNA-directed RNA polymerase</keyword>
<dbReference type="InterPro" id="IPR007096">
    <property type="entry name" value="RNA-dir_Rpol_cat_phage"/>
</dbReference>
<keyword evidence="6" id="KW-0693">Viral RNA replication</keyword>
<sequence length="653" mass="73483">MGIHNSLEPYGTLFEKLLLDVASLYTNSEPRLDLAKARLRMSEEGVSFLTKTLPRLGKAFDKALLGSTPFTYTGFSQSPGYAVPKFLGWLLKLVFSVDGYVREFPDLQAIKHTRQLLYFAYKLELPYDQECIKSVLQSFVDVEDELKKLVIDPTDAVIEAARTFVTRALSGCCPRDIIPKHGPGSVATGETGGEKTHFSRVYADLERFYPFTEYFHASASHTCDHLARLGRLEELETGTAKVVLVPKDSRGPRLISCEPLEKQWIQGGQQRKLYAHLERCSLTAGHVNFTDQAINRRLALESSQTQKLVTLDMKDASDRVSLSLVEQLFQGTEWYSALVASRSAETRLPDGTIVKLAKFAPMGSAVCFPVEALCFYALAIGVLVVHRQIPWRVARESVWVYGDDIICRSEDYATLLNHFPKYGLMFNPGKCCTSGFFRESCGCDAYKGVDVTPIRLRKVWNHCTPNDATQLVSYVELHNSMYSTGYRGICAYIRKMVETLYGQLPDVVYKRSRDEDFQDFYHSAGRVIGWFRPDVSPIASNLSRGIAMRFNASLHRDEVRGYTVSAVHKDYPENGWEKLLRTFTCGSTGLPSGTYAVSRQSRLCRNKWGASNTGGFLEVIWNREVLNRLACKSVQGTRRKSKRHSARGGDKTI</sequence>
<evidence type="ECO:0000256" key="7">
    <source>
        <dbReference type="ARBA" id="ARBA00030248"/>
    </source>
</evidence>
<dbReference type="InterPro" id="IPR043502">
    <property type="entry name" value="DNA/RNA_pol_sf"/>
</dbReference>
<dbReference type="PROSITE" id="PS50522">
    <property type="entry name" value="RDRP_PHAGE"/>
    <property type="match status" value="1"/>
</dbReference>
<evidence type="ECO:0000256" key="6">
    <source>
        <dbReference type="ARBA" id="ARBA00022953"/>
    </source>
</evidence>
<keyword evidence="5" id="KW-0547">Nucleotide-binding</keyword>
<keyword evidence="4" id="KW-0548">Nucleotidyltransferase</keyword>